<keyword evidence="3" id="KW-1185">Reference proteome</keyword>
<gene>
    <name evidence="2" type="ordered locus">Ngar_c06310</name>
</gene>
<reference evidence="2 3" key="1">
    <citation type="journal article" date="2012" name="Environ. Microbiol.">
        <title>The genome of the ammonia-oxidizing Candidatus Nitrososphaera gargensis: insights into metabolic versatility and environmental adaptations.</title>
        <authorList>
            <person name="Spang A."/>
            <person name="Poehlein A."/>
            <person name="Offre P."/>
            <person name="Zumbragel S."/>
            <person name="Haider S."/>
            <person name="Rychlik N."/>
            <person name="Nowka B."/>
            <person name="Schmeisser C."/>
            <person name="Lebedeva E.V."/>
            <person name="Rattei T."/>
            <person name="Bohm C."/>
            <person name="Schmid M."/>
            <person name="Galushko A."/>
            <person name="Hatzenpichler R."/>
            <person name="Weinmaier T."/>
            <person name="Daniel R."/>
            <person name="Schleper C."/>
            <person name="Spieck E."/>
            <person name="Streit W."/>
            <person name="Wagner M."/>
        </authorList>
    </citation>
    <scope>NUCLEOTIDE SEQUENCE [LARGE SCALE GENOMIC DNA]</scope>
    <source>
        <strain evidence="3">Ga9.2</strain>
    </source>
</reference>
<dbReference type="EMBL" id="CP002408">
    <property type="protein sequence ID" value="AFU57574.1"/>
    <property type="molecule type" value="Genomic_DNA"/>
</dbReference>
<dbReference type="InterPro" id="IPR048420">
    <property type="entry name" value="Zap1-like_Znf1"/>
</dbReference>
<evidence type="ECO:0000313" key="2">
    <source>
        <dbReference type="EMBL" id="AFU57574.1"/>
    </source>
</evidence>
<evidence type="ECO:0000259" key="1">
    <source>
        <dbReference type="PROSITE" id="PS50157"/>
    </source>
</evidence>
<name>K0IM55_NITGG</name>
<dbReference type="AlphaFoldDB" id="K0IM55"/>
<dbReference type="InParanoid" id="K0IM55"/>
<evidence type="ECO:0000313" key="3">
    <source>
        <dbReference type="Proteomes" id="UP000008037"/>
    </source>
</evidence>
<dbReference type="GO" id="GO:0008270">
    <property type="term" value="F:zinc ion binding"/>
    <property type="evidence" value="ECO:0007669"/>
    <property type="project" value="InterPro"/>
</dbReference>
<dbReference type="SUPFAM" id="SSF57667">
    <property type="entry name" value="beta-beta-alpha zinc fingers"/>
    <property type="match status" value="1"/>
</dbReference>
<accession>K0IM55</accession>
<sequence>MSKESFAEYRCRSCGQQFSSLGDMQKHILIEHFQTGDIPAKEDAQREAQAA</sequence>
<dbReference type="BioCyc" id="CNIT1237085:G1324-629-MONOMER"/>
<dbReference type="Gene3D" id="3.30.160.60">
    <property type="entry name" value="Classic Zinc Finger"/>
    <property type="match status" value="1"/>
</dbReference>
<dbReference type="InterPro" id="IPR036236">
    <property type="entry name" value="Znf_C2H2_sf"/>
</dbReference>
<dbReference type="Pfam" id="PF21816">
    <property type="entry name" value="Zap1_zf1"/>
    <property type="match status" value="1"/>
</dbReference>
<organism evidence="2 3">
    <name type="scientific">Nitrososphaera gargensis (strain Ga9.2)</name>
    <dbReference type="NCBI Taxonomy" id="1237085"/>
    <lineage>
        <taxon>Archaea</taxon>
        <taxon>Nitrososphaerota</taxon>
        <taxon>Nitrososphaeria</taxon>
        <taxon>Nitrososphaerales</taxon>
        <taxon>Nitrososphaeraceae</taxon>
        <taxon>Nitrososphaera</taxon>
    </lineage>
</organism>
<dbReference type="SMART" id="SM00355">
    <property type="entry name" value="ZnF_C2H2"/>
    <property type="match status" value="1"/>
</dbReference>
<dbReference type="PROSITE" id="PS50157">
    <property type="entry name" value="ZINC_FINGER_C2H2_2"/>
    <property type="match status" value="1"/>
</dbReference>
<dbReference type="KEGG" id="nga:Ngar_c06310"/>
<protein>
    <submittedName>
        <fullName evidence="2">Zinc finger C2H2 domain-containing protein</fullName>
    </submittedName>
</protein>
<dbReference type="Proteomes" id="UP000008037">
    <property type="component" value="Chromosome"/>
</dbReference>
<feature type="domain" description="C2H2-type" evidence="1">
    <location>
        <begin position="9"/>
        <end position="39"/>
    </location>
</feature>
<proteinExistence type="predicted"/>
<dbReference type="PROSITE" id="PS00028">
    <property type="entry name" value="ZINC_FINGER_C2H2_1"/>
    <property type="match status" value="1"/>
</dbReference>
<dbReference type="HOGENOM" id="CLU_3094225_0_0_2"/>
<dbReference type="InterPro" id="IPR013087">
    <property type="entry name" value="Znf_C2H2_type"/>
</dbReference>